<accession>A0A0E9TAH1</accession>
<evidence type="ECO:0000313" key="1">
    <source>
        <dbReference type="EMBL" id="JAH50412.1"/>
    </source>
</evidence>
<protein>
    <submittedName>
        <fullName evidence="1">Uncharacterized protein</fullName>
    </submittedName>
</protein>
<organism evidence="1">
    <name type="scientific">Anguilla anguilla</name>
    <name type="common">European freshwater eel</name>
    <name type="synonym">Muraena anguilla</name>
    <dbReference type="NCBI Taxonomy" id="7936"/>
    <lineage>
        <taxon>Eukaryota</taxon>
        <taxon>Metazoa</taxon>
        <taxon>Chordata</taxon>
        <taxon>Craniata</taxon>
        <taxon>Vertebrata</taxon>
        <taxon>Euteleostomi</taxon>
        <taxon>Actinopterygii</taxon>
        <taxon>Neopterygii</taxon>
        <taxon>Teleostei</taxon>
        <taxon>Anguilliformes</taxon>
        <taxon>Anguillidae</taxon>
        <taxon>Anguilla</taxon>
    </lineage>
</organism>
<dbReference type="EMBL" id="GBXM01058165">
    <property type="protein sequence ID" value="JAH50412.1"/>
    <property type="molecule type" value="Transcribed_RNA"/>
</dbReference>
<name>A0A0E9TAH1_ANGAN</name>
<sequence length="24" mass="2611">MSSTGRRCMLGHWGRGLPSLSSCM</sequence>
<dbReference type="AlphaFoldDB" id="A0A0E9TAH1"/>
<reference evidence="1" key="2">
    <citation type="journal article" date="2015" name="Fish Shellfish Immunol.">
        <title>Early steps in the European eel (Anguilla anguilla)-Vibrio vulnificus interaction in the gills: Role of the RtxA13 toxin.</title>
        <authorList>
            <person name="Callol A."/>
            <person name="Pajuelo D."/>
            <person name="Ebbesson L."/>
            <person name="Teles M."/>
            <person name="MacKenzie S."/>
            <person name="Amaro C."/>
        </authorList>
    </citation>
    <scope>NUCLEOTIDE SEQUENCE</scope>
</reference>
<reference evidence="1" key="1">
    <citation type="submission" date="2014-11" db="EMBL/GenBank/DDBJ databases">
        <authorList>
            <person name="Amaro Gonzalez C."/>
        </authorList>
    </citation>
    <scope>NUCLEOTIDE SEQUENCE</scope>
</reference>
<proteinExistence type="predicted"/>